<accession>A0A1B6CS26</accession>
<dbReference type="EMBL" id="GEDC01021064">
    <property type="protein sequence ID" value="JAS16234.1"/>
    <property type="molecule type" value="Transcribed_RNA"/>
</dbReference>
<name>A0A1B6CS26_9HEMI</name>
<keyword evidence="1" id="KW-0175">Coiled coil</keyword>
<feature type="coiled-coil region" evidence="1">
    <location>
        <begin position="69"/>
        <end position="110"/>
    </location>
</feature>
<gene>
    <name evidence="2" type="ORF">g.23105</name>
</gene>
<organism evidence="2">
    <name type="scientific">Clastoptera arizonana</name>
    <name type="common">Arizona spittle bug</name>
    <dbReference type="NCBI Taxonomy" id="38151"/>
    <lineage>
        <taxon>Eukaryota</taxon>
        <taxon>Metazoa</taxon>
        <taxon>Ecdysozoa</taxon>
        <taxon>Arthropoda</taxon>
        <taxon>Hexapoda</taxon>
        <taxon>Insecta</taxon>
        <taxon>Pterygota</taxon>
        <taxon>Neoptera</taxon>
        <taxon>Paraneoptera</taxon>
        <taxon>Hemiptera</taxon>
        <taxon>Auchenorrhyncha</taxon>
        <taxon>Cercopoidea</taxon>
        <taxon>Clastopteridae</taxon>
        <taxon>Clastoptera</taxon>
    </lineage>
</organism>
<feature type="coiled-coil region" evidence="1">
    <location>
        <begin position="305"/>
        <end position="357"/>
    </location>
</feature>
<proteinExistence type="predicted"/>
<evidence type="ECO:0000256" key="1">
    <source>
        <dbReference type="SAM" id="Coils"/>
    </source>
</evidence>
<reference evidence="2" key="1">
    <citation type="submission" date="2015-12" db="EMBL/GenBank/DDBJ databases">
        <title>De novo transcriptome assembly of four potential Pierce s Disease insect vectors from Arizona vineyards.</title>
        <authorList>
            <person name="Tassone E.E."/>
        </authorList>
    </citation>
    <scope>NUCLEOTIDE SEQUENCE</scope>
</reference>
<protein>
    <submittedName>
        <fullName evidence="2">Uncharacterized protein</fullName>
    </submittedName>
</protein>
<evidence type="ECO:0000313" key="2">
    <source>
        <dbReference type="EMBL" id="JAS16234.1"/>
    </source>
</evidence>
<dbReference type="AlphaFoldDB" id="A0A1B6CS26"/>
<sequence>MLMQKESNIFSQDFSEEVSLLTQSKSEENNEQATQAQTNNNGKINIIDSYIDTFCESSYKLGDIIISDLESIDKTKQKLTDNLNKTKAQLKEYMKIHEEQKNNIVQWQMEEEELSLAYQKEIDNRQELLDNTNYALDVTQILYEKHKSMTECINNIVEISDSDEIVLEKQYQLANQQMDKVNKKQNDYEKEMCLLQERFDNLEKEIKENDNTIVIKVNTKTIEVQALKEKISNMEQMIFLEKKKLYQNLEETKGLNFEIESVKQNKCELSNKLKEIQKKKVDLITNINAKINSEKNELTKLTFTYKKNEKHLTNLETELKHVQTNVKRIQLSIEETVQQEINDKNKIKMNRDKLEELYTKQTKFQEDIIKHEKLQSEIANLKLVIADKKN</sequence>